<accession>A0A3N9WCJ3</accession>
<evidence type="ECO:0000313" key="1">
    <source>
        <dbReference type="EMBL" id="RQW98574.1"/>
    </source>
</evidence>
<sequence length="61" mass="6548">MSTTTATPTRVLDLVLVGSGEDIAALTVIARHAGALVYRSAPAPVSDGRHRVILRLHLHHR</sequence>
<keyword evidence="2" id="KW-1185">Reference proteome</keyword>
<dbReference type="RefSeq" id="WP_124775758.1">
    <property type="nucleotide sequence ID" value="NZ_QGSZ01000292.1"/>
</dbReference>
<reference evidence="1 2" key="1">
    <citation type="submission" date="2018-05" db="EMBL/GenBank/DDBJ databases">
        <title>Micromonospora from Atacama Desert.</title>
        <authorList>
            <person name="Carro L."/>
            <person name="Goodfellow M."/>
            <person name="Klenk H.-P."/>
        </authorList>
    </citation>
    <scope>NUCLEOTIDE SEQUENCE [LARGE SCALE GENOMIC DNA]</scope>
    <source>
        <strain evidence="1 2">LB39</strain>
    </source>
</reference>
<dbReference type="Proteomes" id="UP000282312">
    <property type="component" value="Unassembled WGS sequence"/>
</dbReference>
<organism evidence="1 2">
    <name type="scientific">Micromonospora inaquosa</name>
    <dbReference type="NCBI Taxonomy" id="2203716"/>
    <lineage>
        <taxon>Bacteria</taxon>
        <taxon>Bacillati</taxon>
        <taxon>Actinomycetota</taxon>
        <taxon>Actinomycetes</taxon>
        <taxon>Micromonosporales</taxon>
        <taxon>Micromonosporaceae</taxon>
        <taxon>Micromonospora</taxon>
    </lineage>
</organism>
<evidence type="ECO:0000313" key="2">
    <source>
        <dbReference type="Proteomes" id="UP000282312"/>
    </source>
</evidence>
<proteinExistence type="predicted"/>
<dbReference type="AlphaFoldDB" id="A0A3N9WCJ3"/>
<comment type="caution">
    <text evidence="1">The sequence shown here is derived from an EMBL/GenBank/DDBJ whole genome shotgun (WGS) entry which is preliminary data.</text>
</comment>
<protein>
    <submittedName>
        <fullName evidence="1">Uncharacterized protein</fullName>
    </submittedName>
</protein>
<dbReference type="OrthoDB" id="3393754at2"/>
<name>A0A3N9WCJ3_9ACTN</name>
<dbReference type="EMBL" id="QGSZ01000292">
    <property type="protein sequence ID" value="RQW98574.1"/>
    <property type="molecule type" value="Genomic_DNA"/>
</dbReference>
<gene>
    <name evidence="1" type="ORF">DLJ59_26950</name>
</gene>